<gene>
    <name evidence="5" type="ORF">SR908_15900</name>
</gene>
<dbReference type="Pfam" id="PF00535">
    <property type="entry name" value="Glycos_transf_2"/>
    <property type="match status" value="1"/>
</dbReference>
<proteinExistence type="inferred from homology"/>
<reference evidence="5 6" key="1">
    <citation type="submission" date="2023-11" db="EMBL/GenBank/DDBJ databases">
        <title>MicrobeMod: A computational toolkit for identifying prokaryotic methylation and restriction-modification with nanopore sequencing.</title>
        <authorList>
            <person name="Crits-Christoph A."/>
            <person name="Kang S.C."/>
            <person name="Lee H."/>
            <person name="Ostrov N."/>
        </authorList>
    </citation>
    <scope>NUCLEOTIDE SEQUENCE [LARGE SCALE GENOMIC DNA]</scope>
    <source>
        <strain evidence="5 6">ATCC 43984</strain>
    </source>
</reference>
<organism evidence="5 6">
    <name type="scientific">Chromohalobacter canadensis</name>
    <dbReference type="NCBI Taxonomy" id="141389"/>
    <lineage>
        <taxon>Bacteria</taxon>
        <taxon>Pseudomonadati</taxon>
        <taxon>Pseudomonadota</taxon>
        <taxon>Gammaproteobacteria</taxon>
        <taxon>Oceanospirillales</taxon>
        <taxon>Halomonadaceae</taxon>
        <taxon>Chromohalobacter</taxon>
    </lineage>
</organism>
<accession>A0ABZ0YCC6</accession>
<keyword evidence="6" id="KW-1185">Reference proteome</keyword>
<keyword evidence="2 5" id="KW-0328">Glycosyltransferase</keyword>
<evidence type="ECO:0000256" key="1">
    <source>
        <dbReference type="ARBA" id="ARBA00006739"/>
    </source>
</evidence>
<evidence type="ECO:0000313" key="5">
    <source>
        <dbReference type="EMBL" id="WQH08930.1"/>
    </source>
</evidence>
<dbReference type="EC" id="2.4.-.-" evidence="5"/>
<dbReference type="EMBL" id="CP140151">
    <property type="protein sequence ID" value="WQH08930.1"/>
    <property type="molecule type" value="Genomic_DNA"/>
</dbReference>
<keyword evidence="3 5" id="KW-0808">Transferase</keyword>
<evidence type="ECO:0000313" key="6">
    <source>
        <dbReference type="Proteomes" id="UP001321908"/>
    </source>
</evidence>
<dbReference type="GO" id="GO:0016757">
    <property type="term" value="F:glycosyltransferase activity"/>
    <property type="evidence" value="ECO:0007669"/>
    <property type="project" value="UniProtKB-KW"/>
</dbReference>
<dbReference type="InterPro" id="IPR001173">
    <property type="entry name" value="Glyco_trans_2-like"/>
</dbReference>
<dbReference type="InterPro" id="IPR029044">
    <property type="entry name" value="Nucleotide-diphossugar_trans"/>
</dbReference>
<evidence type="ECO:0000259" key="4">
    <source>
        <dbReference type="Pfam" id="PF00535"/>
    </source>
</evidence>
<name>A0ABZ0YCC6_9GAMM</name>
<sequence length="296" mass="33694">MTNDAPRVSIIIPTYLDQQALQCCLYALSSQTFSFNDFEVLVVDNKSPFSPLDLVVPSEMNVRFCQEAKPGSYAARNLGIYESRGEVLAFLDADCVPENDWLAAGIWSLDSTGADLLAGCIELTYRSERLMPAECFEKAFAFRQLQNVKNGVSVTANLFVRKQVFTQVGTFDEEMMSGGDFEWTRRATTRGNRLVYCQNAVIRHPARMTLKALCSKARRVSAGSRALYREKRVLDGIRRVASVFLSDIDYLRQRSDMTHRERFWALLVLVYIKVVKVRHRLTLNFSGNRMAQGRER</sequence>
<protein>
    <submittedName>
        <fullName evidence="5">Glycosyltransferase</fullName>
        <ecNumber evidence="5">2.4.-.-</ecNumber>
    </submittedName>
</protein>
<feature type="domain" description="Glycosyltransferase 2-like" evidence="4">
    <location>
        <begin position="9"/>
        <end position="134"/>
    </location>
</feature>
<dbReference type="PANTHER" id="PTHR43179:SF12">
    <property type="entry name" value="GALACTOFURANOSYLTRANSFERASE GLFT2"/>
    <property type="match status" value="1"/>
</dbReference>
<dbReference type="SUPFAM" id="SSF53448">
    <property type="entry name" value="Nucleotide-diphospho-sugar transferases"/>
    <property type="match status" value="1"/>
</dbReference>
<evidence type="ECO:0000256" key="3">
    <source>
        <dbReference type="ARBA" id="ARBA00022679"/>
    </source>
</evidence>
<evidence type="ECO:0000256" key="2">
    <source>
        <dbReference type="ARBA" id="ARBA00022676"/>
    </source>
</evidence>
<dbReference type="PANTHER" id="PTHR43179">
    <property type="entry name" value="RHAMNOSYLTRANSFERASE WBBL"/>
    <property type="match status" value="1"/>
</dbReference>
<dbReference type="Gene3D" id="3.90.550.10">
    <property type="entry name" value="Spore Coat Polysaccharide Biosynthesis Protein SpsA, Chain A"/>
    <property type="match status" value="1"/>
</dbReference>
<comment type="similarity">
    <text evidence="1">Belongs to the glycosyltransferase 2 family.</text>
</comment>
<dbReference type="Proteomes" id="UP001321908">
    <property type="component" value="Chromosome"/>
</dbReference>
<dbReference type="RefSeq" id="WP_246925775.1">
    <property type="nucleotide sequence ID" value="NZ_CP140151.1"/>
</dbReference>